<name>A0A940PAH3_9ENTE</name>
<dbReference type="AlphaFoldDB" id="A0A940PAH3"/>
<reference evidence="1" key="1">
    <citation type="submission" date="2020-12" db="EMBL/GenBank/DDBJ databases">
        <title>Vagococcus allomyrinae sp. nov. and Enterococcus lavae sp. nov., isolated from the larvae of Allomyrina dichotoma.</title>
        <authorList>
            <person name="Lee S.D."/>
        </authorList>
    </citation>
    <scope>NUCLEOTIDE SEQUENCE</scope>
    <source>
        <strain evidence="1">BWB3-3</strain>
    </source>
</reference>
<dbReference type="Proteomes" id="UP000674938">
    <property type="component" value="Unassembled WGS sequence"/>
</dbReference>
<dbReference type="Pfam" id="PF19668">
    <property type="entry name" value="DUF6171"/>
    <property type="match status" value="1"/>
</dbReference>
<organism evidence="1 2">
    <name type="scientific">Vagococcus allomyrinae</name>
    <dbReference type="NCBI Taxonomy" id="2794353"/>
    <lineage>
        <taxon>Bacteria</taxon>
        <taxon>Bacillati</taxon>
        <taxon>Bacillota</taxon>
        <taxon>Bacilli</taxon>
        <taxon>Lactobacillales</taxon>
        <taxon>Enterococcaceae</taxon>
        <taxon>Vagococcus</taxon>
    </lineage>
</organism>
<keyword evidence="2" id="KW-1185">Reference proteome</keyword>
<dbReference type="EMBL" id="JAEEGA010000006">
    <property type="protein sequence ID" value="MBP1041424.1"/>
    <property type="molecule type" value="Genomic_DNA"/>
</dbReference>
<proteinExistence type="predicted"/>
<dbReference type="InterPro" id="IPR046169">
    <property type="entry name" value="DUF6171"/>
</dbReference>
<dbReference type="RefSeq" id="WP_209527356.1">
    <property type="nucleotide sequence ID" value="NZ_JAEEGA010000006.1"/>
</dbReference>
<gene>
    <name evidence="1" type="ORF">I6N95_10445</name>
</gene>
<evidence type="ECO:0000313" key="1">
    <source>
        <dbReference type="EMBL" id="MBP1041424.1"/>
    </source>
</evidence>
<comment type="caution">
    <text evidence="1">The sequence shown here is derived from an EMBL/GenBank/DDBJ whole genome shotgun (WGS) entry which is preliminary data.</text>
</comment>
<sequence length="78" mass="8875">MSCKTCDGRQSLSFLEVDQLVAEQLAVEIDLATEAQCQERLQLCFDCPFLMGHTCHKCGCFVKFRAALRFKGCPIKKW</sequence>
<protein>
    <submittedName>
        <fullName evidence="1">Uncharacterized protein</fullName>
    </submittedName>
</protein>
<accession>A0A940PAH3</accession>
<evidence type="ECO:0000313" key="2">
    <source>
        <dbReference type="Proteomes" id="UP000674938"/>
    </source>
</evidence>